<evidence type="ECO:0000256" key="1">
    <source>
        <dbReference type="ARBA" id="ARBA00022491"/>
    </source>
</evidence>
<dbReference type="PANTHER" id="PTHR11019">
    <property type="entry name" value="HTH-TYPE TRANSCRIPTIONAL REGULATOR NIMR"/>
    <property type="match status" value="1"/>
</dbReference>
<dbReference type="GO" id="GO:0003700">
    <property type="term" value="F:DNA-binding transcription factor activity"/>
    <property type="evidence" value="ECO:0007669"/>
    <property type="project" value="InterPro"/>
</dbReference>
<dbReference type="SUPFAM" id="SSF51182">
    <property type="entry name" value="RmlC-like cupins"/>
    <property type="match status" value="1"/>
</dbReference>
<protein>
    <submittedName>
        <fullName evidence="6">AraC family transcriptional regulator</fullName>
    </submittedName>
</protein>
<sequence length="265" mass="29598">MNTPMISPDKASSEAEPFILSVVVESDKMRITDPHCHSRGQLLGAIQGLISIDADGSRWVVPATHAVWIPPYVSHSLLGSHGPFKGWSVYVANSACTDLPDKPCILELSGLLRETVARMTKWQNTVLEPAQVHLSYVFLHEIRTMPRVGLGLPMPKKPQLLKIALALANEPGNDKRMTDWATWAGISPRSLTRNFIRDTGFTFTEWRQRVRLLIALEMLASGKQVTEISLDLGYDNVSAFITLFRRIFGTTPGNYKEMMRGKNNL</sequence>
<proteinExistence type="predicted"/>
<accession>A0A1V8P2M3</accession>
<dbReference type="EMBL" id="NAEW01000002">
    <property type="protein sequence ID" value="OQM42952.1"/>
    <property type="molecule type" value="Genomic_DNA"/>
</dbReference>
<dbReference type="PANTHER" id="PTHR11019:SF199">
    <property type="entry name" value="HTH-TYPE TRANSCRIPTIONAL REGULATOR NIMR"/>
    <property type="match status" value="1"/>
</dbReference>
<reference evidence="6 7" key="1">
    <citation type="submission" date="2017-03" db="EMBL/GenBank/DDBJ databases">
        <authorList>
            <person name="Afonso C.L."/>
            <person name="Miller P.J."/>
            <person name="Scott M.A."/>
            <person name="Spackman E."/>
            <person name="Goraichik I."/>
            <person name="Dimitrov K.M."/>
            <person name="Suarez D.L."/>
            <person name="Swayne D.E."/>
        </authorList>
    </citation>
    <scope>NUCLEOTIDE SEQUENCE [LARGE SCALE GENOMIC DNA]</scope>
    <source>
        <strain evidence="6 7">ATCC 51113</strain>
    </source>
</reference>
<dbReference type="InterPro" id="IPR011051">
    <property type="entry name" value="RmlC_Cupin_sf"/>
</dbReference>
<dbReference type="RefSeq" id="WP_080858865.1">
    <property type="nucleotide sequence ID" value="NZ_CP077405.1"/>
</dbReference>
<dbReference type="AlphaFoldDB" id="A0A1V8P2M3"/>
<feature type="domain" description="HTH araC/xylS-type" evidence="5">
    <location>
        <begin position="161"/>
        <end position="258"/>
    </location>
</feature>
<evidence type="ECO:0000313" key="6">
    <source>
        <dbReference type="EMBL" id="OQM42952.1"/>
    </source>
</evidence>
<gene>
    <name evidence="6" type="ORF">BZK42_05275</name>
</gene>
<name>A0A1V8P2M3_CITBR</name>
<dbReference type="PROSITE" id="PS01124">
    <property type="entry name" value="HTH_ARAC_FAMILY_2"/>
    <property type="match status" value="1"/>
</dbReference>
<keyword evidence="4" id="KW-0804">Transcription</keyword>
<dbReference type="Gene3D" id="1.10.10.60">
    <property type="entry name" value="Homeodomain-like"/>
    <property type="match status" value="2"/>
</dbReference>
<evidence type="ECO:0000256" key="4">
    <source>
        <dbReference type="ARBA" id="ARBA00023163"/>
    </source>
</evidence>
<keyword evidence="2" id="KW-0805">Transcription regulation</keyword>
<keyword evidence="1" id="KW-0678">Repressor</keyword>
<dbReference type="CDD" id="cd06124">
    <property type="entry name" value="cupin_NimR-like_N"/>
    <property type="match status" value="1"/>
</dbReference>
<evidence type="ECO:0000313" key="7">
    <source>
        <dbReference type="Proteomes" id="UP000192573"/>
    </source>
</evidence>
<dbReference type="FunFam" id="1.10.10.60:FF:000132">
    <property type="entry name" value="AraC family transcriptional regulator"/>
    <property type="match status" value="1"/>
</dbReference>
<evidence type="ECO:0000256" key="2">
    <source>
        <dbReference type="ARBA" id="ARBA00023015"/>
    </source>
</evidence>
<dbReference type="Pfam" id="PF12833">
    <property type="entry name" value="HTH_18"/>
    <property type="match status" value="1"/>
</dbReference>
<evidence type="ECO:0000259" key="5">
    <source>
        <dbReference type="PROSITE" id="PS01124"/>
    </source>
</evidence>
<dbReference type="InterPro" id="IPR018062">
    <property type="entry name" value="HTH_AraC-typ_CS"/>
</dbReference>
<evidence type="ECO:0000256" key="3">
    <source>
        <dbReference type="ARBA" id="ARBA00023125"/>
    </source>
</evidence>
<dbReference type="SMART" id="SM00342">
    <property type="entry name" value="HTH_ARAC"/>
    <property type="match status" value="1"/>
</dbReference>
<dbReference type="Proteomes" id="UP000192573">
    <property type="component" value="Unassembled WGS sequence"/>
</dbReference>
<dbReference type="InterPro" id="IPR020449">
    <property type="entry name" value="Tscrpt_reg_AraC-type_HTH"/>
</dbReference>
<dbReference type="PROSITE" id="PS00041">
    <property type="entry name" value="HTH_ARAC_FAMILY_1"/>
    <property type="match status" value="1"/>
</dbReference>
<organism evidence="6 7">
    <name type="scientific">Citrobacter braakii</name>
    <dbReference type="NCBI Taxonomy" id="57706"/>
    <lineage>
        <taxon>Bacteria</taxon>
        <taxon>Pseudomonadati</taxon>
        <taxon>Pseudomonadota</taxon>
        <taxon>Gammaproteobacteria</taxon>
        <taxon>Enterobacterales</taxon>
        <taxon>Enterobacteriaceae</taxon>
        <taxon>Citrobacter</taxon>
        <taxon>Citrobacter freundii complex</taxon>
    </lineage>
</organism>
<dbReference type="SUPFAM" id="SSF46689">
    <property type="entry name" value="Homeodomain-like"/>
    <property type="match status" value="1"/>
</dbReference>
<comment type="caution">
    <text evidence="6">The sequence shown here is derived from an EMBL/GenBank/DDBJ whole genome shotgun (WGS) entry which is preliminary data.</text>
</comment>
<keyword evidence="3" id="KW-0238">DNA-binding</keyword>
<dbReference type="InterPro" id="IPR009057">
    <property type="entry name" value="Homeodomain-like_sf"/>
</dbReference>
<dbReference type="GO" id="GO:0043565">
    <property type="term" value="F:sequence-specific DNA binding"/>
    <property type="evidence" value="ECO:0007669"/>
    <property type="project" value="InterPro"/>
</dbReference>
<dbReference type="InterPro" id="IPR018060">
    <property type="entry name" value="HTH_AraC"/>
</dbReference>
<dbReference type="PRINTS" id="PR00032">
    <property type="entry name" value="HTHARAC"/>
</dbReference>